<sequence length="62" mass="6873">MPLILHLGGPRDGQVDDLPADALASSLLVYDGPRWLGVYERVEPRRVVETPRGPAEVWAVHE</sequence>
<accession>A0A562IRT2</accession>
<dbReference type="RefSeq" id="WP_153358873.1">
    <property type="nucleotide sequence ID" value="NZ_ML762485.1"/>
</dbReference>
<comment type="caution">
    <text evidence="1">The sequence shown here is derived from an EMBL/GenBank/DDBJ whole genome shotgun (WGS) entry which is preliminary data.</text>
</comment>
<dbReference type="Proteomes" id="UP000321490">
    <property type="component" value="Unassembled WGS sequence"/>
</dbReference>
<organism evidence="1 2">
    <name type="scientific">Modestobacter roseus</name>
    <dbReference type="NCBI Taxonomy" id="1181884"/>
    <lineage>
        <taxon>Bacteria</taxon>
        <taxon>Bacillati</taxon>
        <taxon>Actinomycetota</taxon>
        <taxon>Actinomycetes</taxon>
        <taxon>Geodermatophilales</taxon>
        <taxon>Geodermatophilaceae</taxon>
        <taxon>Modestobacter</taxon>
    </lineage>
</organism>
<reference evidence="1 2" key="1">
    <citation type="submission" date="2019-07" db="EMBL/GenBank/DDBJ databases">
        <title>R&amp;d 2014.</title>
        <authorList>
            <person name="Klenk H.-P."/>
        </authorList>
    </citation>
    <scope>NUCLEOTIDE SEQUENCE [LARGE SCALE GENOMIC DNA]</scope>
    <source>
        <strain evidence="1 2">DSM 45764</strain>
    </source>
</reference>
<name>A0A562IRT2_9ACTN</name>
<evidence type="ECO:0000313" key="2">
    <source>
        <dbReference type="Proteomes" id="UP000321490"/>
    </source>
</evidence>
<gene>
    <name evidence="1" type="ORF">JD78_01797</name>
</gene>
<proteinExistence type="predicted"/>
<evidence type="ECO:0000313" key="1">
    <source>
        <dbReference type="EMBL" id="TWH73274.1"/>
    </source>
</evidence>
<keyword evidence="2" id="KW-1185">Reference proteome</keyword>
<dbReference type="AlphaFoldDB" id="A0A562IRT2"/>
<protein>
    <submittedName>
        <fullName evidence="1">Uncharacterized protein</fullName>
    </submittedName>
</protein>
<dbReference type="EMBL" id="VLKF01000001">
    <property type="protein sequence ID" value="TWH73274.1"/>
    <property type="molecule type" value="Genomic_DNA"/>
</dbReference>